<dbReference type="EMBL" id="CAEZVO010000016">
    <property type="protein sequence ID" value="CAB4628582.1"/>
    <property type="molecule type" value="Genomic_DNA"/>
</dbReference>
<evidence type="ECO:0000313" key="2">
    <source>
        <dbReference type="EMBL" id="CAB4550418.1"/>
    </source>
</evidence>
<sequence length="134" mass="13676">MSKASNDMFRRVVILGIALSGGIALLGGLIGFFVAGTNGLVSALIGASLTAVFGTLTALSVWFGSKLPLGGFFGLVLGGWLVKIIGFSFVIAALTEATFINGPVLFFTLVAAIFGTLAVDTVVVLKARIPVIGD</sequence>
<protein>
    <submittedName>
        <fullName evidence="3">Unannotated protein</fullName>
    </submittedName>
</protein>
<proteinExistence type="predicted"/>
<feature type="transmembrane region" description="Helical" evidence="1">
    <location>
        <begin position="40"/>
        <end position="62"/>
    </location>
</feature>
<reference evidence="3" key="1">
    <citation type="submission" date="2020-05" db="EMBL/GenBank/DDBJ databases">
        <authorList>
            <person name="Chiriac C."/>
            <person name="Salcher M."/>
            <person name="Ghai R."/>
            <person name="Kavagutti S V."/>
        </authorList>
    </citation>
    <scope>NUCLEOTIDE SEQUENCE</scope>
</reference>
<dbReference type="EMBL" id="CAEZWA010000052">
    <property type="protein sequence ID" value="CAB4641949.1"/>
    <property type="molecule type" value="Genomic_DNA"/>
</dbReference>
<keyword evidence="1" id="KW-0472">Membrane</keyword>
<keyword evidence="1" id="KW-0812">Transmembrane</keyword>
<evidence type="ECO:0000313" key="3">
    <source>
        <dbReference type="EMBL" id="CAB4628582.1"/>
    </source>
</evidence>
<name>A0A6J6IV37_9ZZZZ</name>
<feature type="transmembrane region" description="Helical" evidence="1">
    <location>
        <begin position="12"/>
        <end position="34"/>
    </location>
</feature>
<feature type="transmembrane region" description="Helical" evidence="1">
    <location>
        <begin position="104"/>
        <end position="125"/>
    </location>
</feature>
<dbReference type="EMBL" id="CAEZSZ010000014">
    <property type="protein sequence ID" value="CAB4550418.1"/>
    <property type="molecule type" value="Genomic_DNA"/>
</dbReference>
<dbReference type="AlphaFoldDB" id="A0A6J6IV37"/>
<evidence type="ECO:0000313" key="4">
    <source>
        <dbReference type="EMBL" id="CAB4641949.1"/>
    </source>
</evidence>
<gene>
    <name evidence="2" type="ORF">UFOPK1561_00237</name>
    <name evidence="3" type="ORF">UFOPK2044_00222</name>
    <name evidence="4" type="ORF">UFOPK2165_00395</name>
</gene>
<accession>A0A6J6IV37</accession>
<evidence type="ECO:0000256" key="1">
    <source>
        <dbReference type="SAM" id="Phobius"/>
    </source>
</evidence>
<organism evidence="3">
    <name type="scientific">freshwater metagenome</name>
    <dbReference type="NCBI Taxonomy" id="449393"/>
    <lineage>
        <taxon>unclassified sequences</taxon>
        <taxon>metagenomes</taxon>
        <taxon>ecological metagenomes</taxon>
    </lineage>
</organism>
<feature type="transmembrane region" description="Helical" evidence="1">
    <location>
        <begin position="69"/>
        <end position="92"/>
    </location>
</feature>
<keyword evidence="1" id="KW-1133">Transmembrane helix</keyword>